<gene>
    <name evidence="2" type="ORF">HOLleu_04679</name>
</gene>
<dbReference type="Gene3D" id="3.90.70.120">
    <property type="match status" value="1"/>
</dbReference>
<dbReference type="OrthoDB" id="8953066at2759"/>
<dbReference type="Pfam" id="PF04843">
    <property type="entry name" value="Herpes_teg_N"/>
    <property type="match status" value="1"/>
</dbReference>
<comment type="caution">
    <text evidence="2">The sequence shown here is derived from an EMBL/GenBank/DDBJ whole genome shotgun (WGS) entry which is preliminary data.</text>
</comment>
<evidence type="ECO:0000259" key="1">
    <source>
        <dbReference type="Pfam" id="PF04843"/>
    </source>
</evidence>
<dbReference type="InterPro" id="IPR038765">
    <property type="entry name" value="Papain-like_cys_pep_sf"/>
</dbReference>
<keyword evidence="3" id="KW-1185">Reference proteome</keyword>
<protein>
    <recommendedName>
        <fullName evidence="1">Peptidase C76 domain-containing protein</fullName>
    </recommendedName>
</protein>
<dbReference type="EMBL" id="JAIZAY010000001">
    <property type="protein sequence ID" value="KAJ8051200.1"/>
    <property type="molecule type" value="Genomic_DNA"/>
</dbReference>
<dbReference type="Proteomes" id="UP001152320">
    <property type="component" value="Chromosome 1"/>
</dbReference>
<dbReference type="SUPFAM" id="SSF54001">
    <property type="entry name" value="Cysteine proteinases"/>
    <property type="match status" value="1"/>
</dbReference>
<name>A0A9Q1CUC2_HOLLE</name>
<organism evidence="2 3">
    <name type="scientific">Holothuria leucospilota</name>
    <name type="common">Black long sea cucumber</name>
    <name type="synonym">Mertensiothuria leucospilota</name>
    <dbReference type="NCBI Taxonomy" id="206669"/>
    <lineage>
        <taxon>Eukaryota</taxon>
        <taxon>Metazoa</taxon>
        <taxon>Echinodermata</taxon>
        <taxon>Eleutherozoa</taxon>
        <taxon>Echinozoa</taxon>
        <taxon>Holothuroidea</taxon>
        <taxon>Aspidochirotacea</taxon>
        <taxon>Aspidochirotida</taxon>
        <taxon>Holothuriidae</taxon>
        <taxon>Holothuria</taxon>
    </lineage>
</organism>
<dbReference type="PANTHER" id="PTHR33480">
    <property type="entry name" value="SET DOMAIN-CONTAINING PROTEIN-RELATED"/>
    <property type="match status" value="1"/>
</dbReference>
<sequence>MAFKPKKACVGKANYLLRFARREKLLQELVSLRTVSGMVHNSPHHGNKHVSDSNRSGHISQEQACLQKVTYVVKGLFHQGDRQFSESSAGRQCSCNALVAIAFLNMYDVITPSHVNKILQEGDKLYRIIRERLLCSGKLHISERLTTNDLPSQLFMGNVLHKFKHFESIYGRLHADNSSSDTSNLEPLHVIVHRAFQISNTNIMVIGNDMITLFNNGKDRCGIFDSHSRNNKGMPTVDGHAVLLYFPSLPTLVDHLYKLVDSLSPENSTVLEIKPITISSTMQTKSGVFTNSLAFELFFQRQISQKKLPCTNTSALTLSMADKSKNPKSRNLRENRSEGITACEVPNGHEQLKDCKQRKYQPSDRRKKLKLAVDSFVSDNPQQTSVSQKESLTHCKTKEESEILLLTVEIQKLENYLNFKLQMTNDILGKHPPNCRRYAQFSDLTAAKIILFNKPRAREVMQLTVASFIEQSTKLDPSDETLQCLSGVEKKLCERLDVVKVPDEDGKLVPILLTPRTKKAMETLLDTRSHPKAKMDSSNPYLFAKCGKLKNNPKASVNVLNRVAKNADLLHNARLQKHVWLPQDVRLEKQVAAISQILAMQDNELDWLKSQITDVVAVDRDFSYLQFSTLQMAKVVQLLHAIESGQAHHFTQKKTWSQLQLSDICSAAKHLQAKDYSEDVRSNGNVTSIADNMQGPQEAATQDNRSIVSVPEGRQEHQEVNNADISDRDPVRSNAEISRNLQQWETSDVRSTLDVFSSNTGNSKDMEEGESSYVESMHDTPIIPEYSEESFEEKYSDVLRRANLLSSAEDTSVPQEDSAFGFSCSANNYIPSMAEYLEEPKEEKYADVLRRANLASSTDDMKEVAGYKCAYAIKREKDEDQEDDKSTIRISVDLSNVYEDIYDTDEQPEEKYSDVMNRDGIPNMMEDAEELPEQKYSEVMRRNNGV</sequence>
<dbReference type="AlphaFoldDB" id="A0A9Q1CUC2"/>
<reference evidence="2" key="1">
    <citation type="submission" date="2021-10" db="EMBL/GenBank/DDBJ databases">
        <title>Tropical sea cucumber genome reveals ecological adaptation and Cuvierian tubules defense mechanism.</title>
        <authorList>
            <person name="Chen T."/>
        </authorList>
    </citation>
    <scope>NUCLEOTIDE SEQUENCE</scope>
    <source>
        <strain evidence="2">Nanhai2018</strain>
        <tissue evidence="2">Muscle</tissue>
    </source>
</reference>
<accession>A0A9Q1CUC2</accession>
<evidence type="ECO:0000313" key="2">
    <source>
        <dbReference type="EMBL" id="KAJ8051200.1"/>
    </source>
</evidence>
<proteinExistence type="predicted"/>
<feature type="domain" description="Peptidase C76" evidence="1">
    <location>
        <begin position="78"/>
        <end position="231"/>
    </location>
</feature>
<dbReference type="InterPro" id="IPR006928">
    <property type="entry name" value="Herpes_teg_USP"/>
</dbReference>
<evidence type="ECO:0000313" key="3">
    <source>
        <dbReference type="Proteomes" id="UP001152320"/>
    </source>
</evidence>